<comment type="caution">
    <text evidence="2">The sequence shown here is derived from an EMBL/GenBank/DDBJ whole genome shotgun (WGS) entry which is preliminary data.</text>
</comment>
<evidence type="ECO:0000313" key="2">
    <source>
        <dbReference type="EMBL" id="RMA57983.1"/>
    </source>
</evidence>
<evidence type="ECO:0000259" key="1">
    <source>
        <dbReference type="Pfam" id="PF04230"/>
    </source>
</evidence>
<proteinExistence type="predicted"/>
<gene>
    <name evidence="2" type="ORF">BXY75_2791</name>
</gene>
<accession>A0A3L9YB80</accession>
<dbReference type="InterPro" id="IPR007345">
    <property type="entry name" value="Polysacch_pyruvyl_Trfase"/>
</dbReference>
<sequence length="256" mass="29173">MGKSKENYGDLMGKYLAEKISGKKVVWAHPKKKKLKNLFSPIYVTIGSILANVTSNCIVWGSGIISKEYPVKRAAFLAVRGPYTREFLLDSGYDVPEVYGDPALLLPDYYNPKLEKKYKLAVVPHYNDYKALEEQYKSEKDILIIDLMTDDIEATTDLFLQSERVISSSLHGLIVAHAYGIPAIWTPFSDKLFGDGIKFKDYFASVDIPYYQMPIQKKKMTLADIDVLFREHPSLVELEKIKQLRVDLMEVCPFKG</sequence>
<reference evidence="2 3" key="1">
    <citation type="submission" date="2018-10" db="EMBL/GenBank/DDBJ databases">
        <title>Genomic Encyclopedia of Archaeal and Bacterial Type Strains, Phase II (KMG-II): from individual species to whole genera.</title>
        <authorList>
            <person name="Goeker M."/>
        </authorList>
    </citation>
    <scope>NUCLEOTIDE SEQUENCE [LARGE SCALE GENOMIC DNA]</scope>
    <source>
        <strain evidence="2 3">DSM 23424</strain>
    </source>
</reference>
<dbReference type="Pfam" id="PF04230">
    <property type="entry name" value="PS_pyruv_trans"/>
    <property type="match status" value="1"/>
</dbReference>
<dbReference type="AlphaFoldDB" id="A0A3L9YB80"/>
<organism evidence="2 3">
    <name type="scientific">Ulvibacter antarcticus</name>
    <dbReference type="NCBI Taxonomy" id="442714"/>
    <lineage>
        <taxon>Bacteria</taxon>
        <taxon>Pseudomonadati</taxon>
        <taxon>Bacteroidota</taxon>
        <taxon>Flavobacteriia</taxon>
        <taxon>Flavobacteriales</taxon>
        <taxon>Flavobacteriaceae</taxon>
        <taxon>Ulvibacter</taxon>
    </lineage>
</organism>
<protein>
    <submittedName>
        <fullName evidence="2">Polysaccharide pyruvyl transferase</fullName>
    </submittedName>
</protein>
<feature type="domain" description="Polysaccharide pyruvyl transferase" evidence="1">
    <location>
        <begin position="56"/>
        <end position="185"/>
    </location>
</feature>
<dbReference type="OrthoDB" id="9803627at2"/>
<dbReference type="EMBL" id="REFC01000014">
    <property type="protein sequence ID" value="RMA57983.1"/>
    <property type="molecule type" value="Genomic_DNA"/>
</dbReference>
<keyword evidence="2" id="KW-0808">Transferase</keyword>
<dbReference type="Proteomes" id="UP000271339">
    <property type="component" value="Unassembled WGS sequence"/>
</dbReference>
<keyword evidence="3" id="KW-1185">Reference proteome</keyword>
<dbReference type="GO" id="GO:0016740">
    <property type="term" value="F:transferase activity"/>
    <property type="evidence" value="ECO:0007669"/>
    <property type="project" value="UniProtKB-KW"/>
</dbReference>
<name>A0A3L9YB80_9FLAO</name>
<evidence type="ECO:0000313" key="3">
    <source>
        <dbReference type="Proteomes" id="UP000271339"/>
    </source>
</evidence>